<protein>
    <submittedName>
        <fullName evidence="1">Uncharacterized protein</fullName>
    </submittedName>
</protein>
<accession>A0AC60QSV2</accession>
<sequence>MSSTENKGDVATQPADEVISAKEKSAGDAKTEKSPQKRSASELNDDDDSKKKAQKTDHKGVYLFQLSHGRFLLLASCWRRGGLLGLTAGTPDGETVWARLGKELRSGEPVGTTCCRLDWLLELWLSLFAE</sequence>
<proteinExistence type="predicted"/>
<dbReference type="EMBL" id="JABSTQ010004356">
    <property type="protein sequence ID" value="KAG0442455.1"/>
    <property type="molecule type" value="Genomic_DNA"/>
</dbReference>
<evidence type="ECO:0000313" key="2">
    <source>
        <dbReference type="Proteomes" id="UP000805193"/>
    </source>
</evidence>
<reference evidence="1 2" key="1">
    <citation type="journal article" date="2020" name="Cell">
        <title>Large-Scale Comparative Analyses of Tick Genomes Elucidate Their Genetic Diversity and Vector Capacities.</title>
        <authorList>
            <consortium name="Tick Genome and Microbiome Consortium (TIGMIC)"/>
            <person name="Jia N."/>
            <person name="Wang J."/>
            <person name="Shi W."/>
            <person name="Du L."/>
            <person name="Sun Y."/>
            <person name="Zhan W."/>
            <person name="Jiang J.F."/>
            <person name="Wang Q."/>
            <person name="Zhang B."/>
            <person name="Ji P."/>
            <person name="Bell-Sakyi L."/>
            <person name="Cui X.M."/>
            <person name="Yuan T.T."/>
            <person name="Jiang B.G."/>
            <person name="Yang W.F."/>
            <person name="Lam T.T."/>
            <person name="Chang Q.C."/>
            <person name="Ding S.J."/>
            <person name="Wang X.J."/>
            <person name="Zhu J.G."/>
            <person name="Ruan X.D."/>
            <person name="Zhao L."/>
            <person name="Wei J.T."/>
            <person name="Ye R.Z."/>
            <person name="Que T.C."/>
            <person name="Du C.H."/>
            <person name="Zhou Y.H."/>
            <person name="Cheng J.X."/>
            <person name="Dai P.F."/>
            <person name="Guo W.B."/>
            <person name="Han X.H."/>
            <person name="Huang E.J."/>
            <person name="Li L.F."/>
            <person name="Wei W."/>
            <person name="Gao Y.C."/>
            <person name="Liu J.Z."/>
            <person name="Shao H.Z."/>
            <person name="Wang X."/>
            <person name="Wang C.C."/>
            <person name="Yang T.C."/>
            <person name="Huo Q.B."/>
            <person name="Li W."/>
            <person name="Chen H.Y."/>
            <person name="Chen S.E."/>
            <person name="Zhou L.G."/>
            <person name="Ni X.B."/>
            <person name="Tian J.H."/>
            <person name="Sheng Y."/>
            <person name="Liu T."/>
            <person name="Pan Y.S."/>
            <person name="Xia L.Y."/>
            <person name="Li J."/>
            <person name="Zhao F."/>
            <person name="Cao W.C."/>
        </authorList>
    </citation>
    <scope>NUCLEOTIDE SEQUENCE [LARGE SCALE GENOMIC DNA]</scope>
    <source>
        <strain evidence="1">Iper-2018</strain>
    </source>
</reference>
<keyword evidence="2" id="KW-1185">Reference proteome</keyword>
<dbReference type="Proteomes" id="UP000805193">
    <property type="component" value="Unassembled WGS sequence"/>
</dbReference>
<name>A0AC60QSV2_IXOPE</name>
<comment type="caution">
    <text evidence="1">The sequence shown here is derived from an EMBL/GenBank/DDBJ whole genome shotgun (WGS) entry which is preliminary data.</text>
</comment>
<gene>
    <name evidence="1" type="ORF">HPB47_015697</name>
</gene>
<organism evidence="1 2">
    <name type="scientific">Ixodes persulcatus</name>
    <name type="common">Taiga tick</name>
    <dbReference type="NCBI Taxonomy" id="34615"/>
    <lineage>
        <taxon>Eukaryota</taxon>
        <taxon>Metazoa</taxon>
        <taxon>Ecdysozoa</taxon>
        <taxon>Arthropoda</taxon>
        <taxon>Chelicerata</taxon>
        <taxon>Arachnida</taxon>
        <taxon>Acari</taxon>
        <taxon>Parasitiformes</taxon>
        <taxon>Ixodida</taxon>
        <taxon>Ixodoidea</taxon>
        <taxon>Ixodidae</taxon>
        <taxon>Ixodinae</taxon>
        <taxon>Ixodes</taxon>
    </lineage>
</organism>
<evidence type="ECO:0000313" key="1">
    <source>
        <dbReference type="EMBL" id="KAG0442455.1"/>
    </source>
</evidence>